<dbReference type="Gene3D" id="3.10.180.10">
    <property type="entry name" value="2,3-Dihydroxybiphenyl 1,2-Dioxygenase, domain 1"/>
    <property type="match status" value="1"/>
</dbReference>
<dbReference type="GeneID" id="88764976"/>
<proteinExistence type="predicted"/>
<sequence length="338" mass="38269">MTNPSISGLYEIAIGITAADESNVINYWDKFGFTVNLSGNLDREAAKKLYGVDSNVRSLRLQNKVTDRSLLRLMIWDNPVNEGLGLSPLKVVGSRWGTSLCLDVFNVANHAEDGQALGLPIYYVPPQRNLINRPENFTPFYQANPCVHEMVLIQPLTRQVIFQRHDYHRPNSGIVNPDSYFKASEFVHAGLIVDCESERLDFYDQVLGLVRTLDNVESGYSLASRNILEVKKENPDERMFNTYFTAPGYDLKEKNQVHSGNFEVLRLEGNLENKQTYSRPGCLGTSLYTLKVTDIDSYHQKVSNSEATEVTEIIVNEFAEKSFSFVAPDGYFWTLLQS</sequence>
<accession>G5J0U7</accession>
<comment type="caution">
    <text evidence="1">The sequence shown here is derived from an EMBL/GenBank/DDBJ whole genome shotgun (WGS) entry which is preliminary data.</text>
</comment>
<protein>
    <recommendedName>
        <fullName evidence="3">VOC domain-containing protein</fullName>
    </recommendedName>
</protein>
<evidence type="ECO:0008006" key="3">
    <source>
        <dbReference type="Google" id="ProtNLM"/>
    </source>
</evidence>
<evidence type="ECO:0000313" key="2">
    <source>
        <dbReference type="Proteomes" id="UP000003477"/>
    </source>
</evidence>
<dbReference type="InterPro" id="IPR029068">
    <property type="entry name" value="Glyas_Bleomycin-R_OHBP_Dase"/>
</dbReference>
<dbReference type="EMBL" id="AESD01000182">
    <property type="protein sequence ID" value="EHJ14187.1"/>
    <property type="molecule type" value="Genomic_DNA"/>
</dbReference>
<reference evidence="1 2" key="1">
    <citation type="journal article" date="2011" name="Front. Microbiol.">
        <title>Two Strains of Crocosphaera watsonii with Highly Conserved Genomes are Distinguished by Strain-Specific Features.</title>
        <authorList>
            <person name="Bench S.R."/>
            <person name="Ilikchyan I.N."/>
            <person name="Tripp H.J."/>
            <person name="Zehr J.P."/>
        </authorList>
    </citation>
    <scope>NUCLEOTIDE SEQUENCE [LARGE SCALE GENOMIC DNA]</scope>
    <source>
        <strain evidence="1 2">WH 0003</strain>
    </source>
</reference>
<dbReference type="PATRIC" id="fig|423471.3.peg.1048"/>
<dbReference type="SUPFAM" id="SSF54593">
    <property type="entry name" value="Glyoxalase/Bleomycin resistance protein/Dihydroxybiphenyl dioxygenase"/>
    <property type="match status" value="1"/>
</dbReference>
<gene>
    <name evidence="1" type="ORF">CWATWH0003_1136</name>
</gene>
<dbReference type="AlphaFoldDB" id="G5J0U7"/>
<organism evidence="1 2">
    <name type="scientific">Crocosphaera watsonii WH 0003</name>
    <dbReference type="NCBI Taxonomy" id="423471"/>
    <lineage>
        <taxon>Bacteria</taxon>
        <taxon>Bacillati</taxon>
        <taxon>Cyanobacteriota</taxon>
        <taxon>Cyanophyceae</taxon>
        <taxon>Oscillatoriophycideae</taxon>
        <taxon>Chroococcales</taxon>
        <taxon>Aphanothecaceae</taxon>
        <taxon>Crocosphaera</taxon>
    </lineage>
</organism>
<name>G5J0U7_CROWT</name>
<dbReference type="RefSeq" id="WP_007309615.1">
    <property type="nucleotide sequence ID" value="NZ_AESD01000182.1"/>
</dbReference>
<evidence type="ECO:0000313" key="1">
    <source>
        <dbReference type="EMBL" id="EHJ14187.1"/>
    </source>
</evidence>
<dbReference type="Proteomes" id="UP000003477">
    <property type="component" value="Unassembled WGS sequence"/>
</dbReference>